<evidence type="ECO:0000259" key="7">
    <source>
        <dbReference type="PROSITE" id="PS50850"/>
    </source>
</evidence>
<dbReference type="InterPro" id="IPR011701">
    <property type="entry name" value="MFS"/>
</dbReference>
<feature type="transmembrane region" description="Helical" evidence="6">
    <location>
        <begin position="285"/>
        <end position="302"/>
    </location>
</feature>
<keyword evidence="3 6" id="KW-1133">Transmembrane helix</keyword>
<dbReference type="PANTHER" id="PTHR23502:SF33">
    <property type="entry name" value="MAJOR FACILITATOR SUPERFAMILY (MFS) PROFILE DOMAIN-CONTAINING PROTEIN-RELATED"/>
    <property type="match status" value="1"/>
</dbReference>
<dbReference type="FunFam" id="1.20.1250.20:FF:000011">
    <property type="entry name" value="MFS multidrug transporter, putative"/>
    <property type="match status" value="1"/>
</dbReference>
<feature type="domain" description="Major facilitator superfamily (MFS) profile" evidence="7">
    <location>
        <begin position="159"/>
        <end position="593"/>
    </location>
</feature>
<dbReference type="CDD" id="cd17323">
    <property type="entry name" value="MFS_Tpo1_MDR_like"/>
    <property type="match status" value="1"/>
</dbReference>
<dbReference type="GO" id="GO:0022857">
    <property type="term" value="F:transmembrane transporter activity"/>
    <property type="evidence" value="ECO:0007669"/>
    <property type="project" value="InterPro"/>
</dbReference>
<evidence type="ECO:0000256" key="5">
    <source>
        <dbReference type="SAM" id="MobiDB-lite"/>
    </source>
</evidence>
<reference evidence="8" key="2">
    <citation type="submission" date="2023-01" db="EMBL/GenBank/DDBJ databases">
        <authorList>
            <person name="Petersen C."/>
        </authorList>
    </citation>
    <scope>NUCLEOTIDE SEQUENCE</scope>
    <source>
        <strain evidence="8">IBT 12815</strain>
    </source>
</reference>
<feature type="transmembrane region" description="Helical" evidence="6">
    <location>
        <begin position="197"/>
        <end position="217"/>
    </location>
</feature>
<protein>
    <submittedName>
        <fullName evidence="8">Major facilitator superfamily domain-containing protein</fullName>
    </submittedName>
</protein>
<dbReference type="GeneID" id="81589535"/>
<dbReference type="InterPro" id="IPR020846">
    <property type="entry name" value="MFS_dom"/>
</dbReference>
<dbReference type="AlphaFoldDB" id="A0AAD6E0I4"/>
<feature type="transmembrane region" description="Helical" evidence="6">
    <location>
        <begin position="473"/>
        <end position="492"/>
    </location>
</feature>
<feature type="transmembrane region" description="Helical" evidence="6">
    <location>
        <begin position="387"/>
        <end position="412"/>
    </location>
</feature>
<name>A0AAD6E0I4_9EURO</name>
<feature type="transmembrane region" description="Helical" evidence="6">
    <location>
        <begin position="432"/>
        <end position="452"/>
    </location>
</feature>
<evidence type="ECO:0000256" key="2">
    <source>
        <dbReference type="ARBA" id="ARBA00022692"/>
    </source>
</evidence>
<dbReference type="PROSITE" id="PS50850">
    <property type="entry name" value="MFS"/>
    <property type="match status" value="1"/>
</dbReference>
<feature type="transmembrane region" description="Helical" evidence="6">
    <location>
        <begin position="566"/>
        <end position="589"/>
    </location>
</feature>
<feature type="transmembrane region" description="Helical" evidence="6">
    <location>
        <begin position="251"/>
        <end position="273"/>
    </location>
</feature>
<organism evidence="8 9">
    <name type="scientific">Penicillium hordei</name>
    <dbReference type="NCBI Taxonomy" id="40994"/>
    <lineage>
        <taxon>Eukaryota</taxon>
        <taxon>Fungi</taxon>
        <taxon>Dikarya</taxon>
        <taxon>Ascomycota</taxon>
        <taxon>Pezizomycotina</taxon>
        <taxon>Eurotiomycetes</taxon>
        <taxon>Eurotiomycetidae</taxon>
        <taxon>Eurotiales</taxon>
        <taxon>Aspergillaceae</taxon>
        <taxon>Penicillium</taxon>
    </lineage>
</organism>
<accession>A0AAD6E0I4</accession>
<keyword evidence="4 6" id="KW-0472">Membrane</keyword>
<feature type="transmembrane region" description="Helical" evidence="6">
    <location>
        <begin position="314"/>
        <end position="335"/>
    </location>
</feature>
<dbReference type="Gene3D" id="1.20.1250.20">
    <property type="entry name" value="MFS general substrate transporter like domains"/>
    <property type="match status" value="1"/>
</dbReference>
<dbReference type="Proteomes" id="UP001213799">
    <property type="component" value="Unassembled WGS sequence"/>
</dbReference>
<reference evidence="8" key="1">
    <citation type="journal article" date="2023" name="IMA Fungus">
        <title>Comparative genomic study of the Penicillium genus elucidates a diverse pangenome and 15 lateral gene transfer events.</title>
        <authorList>
            <person name="Petersen C."/>
            <person name="Sorensen T."/>
            <person name="Nielsen M.R."/>
            <person name="Sondergaard T.E."/>
            <person name="Sorensen J.L."/>
            <person name="Fitzpatrick D.A."/>
            <person name="Frisvad J.C."/>
            <person name="Nielsen K.L."/>
        </authorList>
    </citation>
    <scope>NUCLEOTIDE SEQUENCE</scope>
    <source>
        <strain evidence="8">IBT 12815</strain>
    </source>
</reference>
<dbReference type="EMBL" id="JAQJAE010000004">
    <property type="protein sequence ID" value="KAJ5598154.1"/>
    <property type="molecule type" value="Genomic_DNA"/>
</dbReference>
<dbReference type="GO" id="GO:0016020">
    <property type="term" value="C:membrane"/>
    <property type="evidence" value="ECO:0007669"/>
    <property type="project" value="UniProtKB-SubCell"/>
</dbReference>
<feature type="region of interest" description="Disordered" evidence="5">
    <location>
        <begin position="1"/>
        <end position="29"/>
    </location>
</feature>
<proteinExistence type="predicted"/>
<evidence type="ECO:0000256" key="3">
    <source>
        <dbReference type="ARBA" id="ARBA00022989"/>
    </source>
</evidence>
<dbReference type="InterPro" id="IPR036259">
    <property type="entry name" value="MFS_trans_sf"/>
</dbReference>
<keyword evidence="9" id="KW-1185">Reference proteome</keyword>
<dbReference type="Pfam" id="PF07690">
    <property type="entry name" value="MFS_1"/>
    <property type="match status" value="1"/>
</dbReference>
<evidence type="ECO:0000256" key="1">
    <source>
        <dbReference type="ARBA" id="ARBA00004141"/>
    </source>
</evidence>
<feature type="transmembrane region" description="Helical" evidence="6">
    <location>
        <begin position="157"/>
        <end position="177"/>
    </location>
</feature>
<feature type="transmembrane region" description="Helical" evidence="6">
    <location>
        <begin position="532"/>
        <end position="554"/>
    </location>
</feature>
<comment type="caution">
    <text evidence="8">The sequence shown here is derived from an EMBL/GenBank/DDBJ whole genome shotgun (WGS) entry which is preliminary data.</text>
</comment>
<keyword evidence="2 6" id="KW-0812">Transmembrane</keyword>
<evidence type="ECO:0000256" key="4">
    <source>
        <dbReference type="ARBA" id="ARBA00023136"/>
    </source>
</evidence>
<feature type="transmembrane region" description="Helical" evidence="6">
    <location>
        <begin position="498"/>
        <end position="520"/>
    </location>
</feature>
<dbReference type="RefSeq" id="XP_056751369.1">
    <property type="nucleotide sequence ID" value="XM_056899293.1"/>
</dbReference>
<evidence type="ECO:0000256" key="6">
    <source>
        <dbReference type="SAM" id="Phobius"/>
    </source>
</evidence>
<sequence>MRPASAQTETERQDDMPSSNHTCYPGSNSRLDAVTEGVVYQAAESPDTQQLHRPTDSEDDAECISQDGCNCQIQIQNVSLILLTIQLEKGNEIQKVELCDISIGRDQSNDVENPASRNVAEQPPVMQNLTDLENGLIGWDGERDPENPLNFTSARKWLITSILSAIGFMTPFASSIIAPATSFIQKDFGVNDLTKSALPVSIFLLGYAVGPLFLSPLSEIYGRYIIITVASTFFCVWLIGCALAPSLNTLILFRFLCGVGGSASQTIGGATIADLFPINERGRALGIWSLGPILGPSCAPVIGGFVAESIGWRWANWITLIPAFLIVVLMAIFNCETNHRVLIERKTARTRQQLGRPELQSCFADPSIPRLSKEDIILGGLTRPLRLLFGSAIVFGISLYIAFAYGCLYLLFNTIPIVFQDHYGWSSGITGIVYLALLIGYIIGLVIFLTMSDKTIACMTEANGGVYEPEMRLPVCIYFAYLLPIAFFWFGWSSEKGSHWIVPVLGLVIFGIGFECIWLPTQAFIVDAYPQCAASALAAFSVMRSVVAAFLPLAGPQMYHALGIGWGNTVLGLIALALVPVPLFIYKFGKIIRKHERWKL</sequence>
<feature type="transmembrane region" description="Helical" evidence="6">
    <location>
        <begin position="224"/>
        <end position="245"/>
    </location>
</feature>
<evidence type="ECO:0000313" key="8">
    <source>
        <dbReference type="EMBL" id="KAJ5598154.1"/>
    </source>
</evidence>
<dbReference type="SUPFAM" id="SSF103473">
    <property type="entry name" value="MFS general substrate transporter"/>
    <property type="match status" value="1"/>
</dbReference>
<gene>
    <name evidence="8" type="ORF">N7537_008238</name>
</gene>
<comment type="subcellular location">
    <subcellularLocation>
        <location evidence="1">Membrane</location>
        <topology evidence="1">Multi-pass membrane protein</topology>
    </subcellularLocation>
</comment>
<evidence type="ECO:0000313" key="9">
    <source>
        <dbReference type="Proteomes" id="UP001213799"/>
    </source>
</evidence>
<dbReference type="PANTHER" id="PTHR23502">
    <property type="entry name" value="MAJOR FACILITATOR SUPERFAMILY"/>
    <property type="match status" value="1"/>
</dbReference>
<feature type="compositionally biased region" description="Polar residues" evidence="5">
    <location>
        <begin position="16"/>
        <end position="29"/>
    </location>
</feature>